<name>A0AAQ3S2V1_VIGMU</name>
<reference evidence="1 2" key="1">
    <citation type="journal article" date="2023" name="Life. Sci Alliance">
        <title>Evolutionary insights into 3D genome organization and epigenetic landscape of Vigna mungo.</title>
        <authorList>
            <person name="Junaid A."/>
            <person name="Singh B."/>
            <person name="Bhatia S."/>
        </authorList>
    </citation>
    <scope>NUCLEOTIDE SEQUENCE [LARGE SCALE GENOMIC DNA]</scope>
    <source>
        <strain evidence="1">Urdbean</strain>
    </source>
</reference>
<organism evidence="1 2">
    <name type="scientific">Vigna mungo</name>
    <name type="common">Black gram</name>
    <name type="synonym">Phaseolus mungo</name>
    <dbReference type="NCBI Taxonomy" id="3915"/>
    <lineage>
        <taxon>Eukaryota</taxon>
        <taxon>Viridiplantae</taxon>
        <taxon>Streptophyta</taxon>
        <taxon>Embryophyta</taxon>
        <taxon>Tracheophyta</taxon>
        <taxon>Spermatophyta</taxon>
        <taxon>Magnoliopsida</taxon>
        <taxon>eudicotyledons</taxon>
        <taxon>Gunneridae</taxon>
        <taxon>Pentapetalae</taxon>
        <taxon>rosids</taxon>
        <taxon>fabids</taxon>
        <taxon>Fabales</taxon>
        <taxon>Fabaceae</taxon>
        <taxon>Papilionoideae</taxon>
        <taxon>50 kb inversion clade</taxon>
        <taxon>NPAAA clade</taxon>
        <taxon>indigoferoid/millettioid clade</taxon>
        <taxon>Phaseoleae</taxon>
        <taxon>Vigna</taxon>
    </lineage>
</organism>
<dbReference type="EMBL" id="CP144698">
    <property type="protein sequence ID" value="WVZ17244.1"/>
    <property type="molecule type" value="Genomic_DNA"/>
</dbReference>
<protein>
    <submittedName>
        <fullName evidence="1">Uncharacterized protein</fullName>
    </submittedName>
</protein>
<keyword evidence="2" id="KW-1185">Reference proteome</keyword>
<dbReference type="Proteomes" id="UP001374535">
    <property type="component" value="Chromosome 3"/>
</dbReference>
<evidence type="ECO:0000313" key="2">
    <source>
        <dbReference type="Proteomes" id="UP001374535"/>
    </source>
</evidence>
<feature type="non-terminal residue" evidence="1">
    <location>
        <position position="107"/>
    </location>
</feature>
<evidence type="ECO:0000313" key="1">
    <source>
        <dbReference type="EMBL" id="WVZ17244.1"/>
    </source>
</evidence>
<accession>A0AAQ3S2V1</accession>
<proteinExistence type="predicted"/>
<sequence length="107" mass="11368">MMMKPMIRYEVSDLVGDSTQAKKSFGRGASKRACNIGRAKAPVFPEPVWASPITSLPSNARGIASVCIFSGVFQPNFSQASTSDSDKPKSLNVFISSFSSAIGSFSP</sequence>
<dbReference type="AlphaFoldDB" id="A0AAQ3S2V1"/>
<gene>
    <name evidence="1" type="ORF">V8G54_010226</name>
</gene>